<organism evidence="1 2">
    <name type="scientific">Pholiota conissans</name>
    <dbReference type="NCBI Taxonomy" id="109636"/>
    <lineage>
        <taxon>Eukaryota</taxon>
        <taxon>Fungi</taxon>
        <taxon>Dikarya</taxon>
        <taxon>Basidiomycota</taxon>
        <taxon>Agaricomycotina</taxon>
        <taxon>Agaricomycetes</taxon>
        <taxon>Agaricomycetidae</taxon>
        <taxon>Agaricales</taxon>
        <taxon>Agaricineae</taxon>
        <taxon>Strophariaceae</taxon>
        <taxon>Pholiota</taxon>
    </lineage>
</organism>
<proteinExistence type="predicted"/>
<feature type="non-terminal residue" evidence="1">
    <location>
        <position position="1"/>
    </location>
</feature>
<keyword evidence="2" id="KW-1185">Reference proteome</keyword>
<name>A0A9P6CYA0_9AGAR</name>
<evidence type="ECO:0000313" key="1">
    <source>
        <dbReference type="EMBL" id="KAF9476438.1"/>
    </source>
</evidence>
<dbReference type="InterPro" id="IPR036397">
    <property type="entry name" value="RNaseH_sf"/>
</dbReference>
<dbReference type="EMBL" id="MU155294">
    <property type="protein sequence ID" value="KAF9476438.1"/>
    <property type="molecule type" value="Genomic_DNA"/>
</dbReference>
<gene>
    <name evidence="1" type="ORF">BDN70DRAFT_762689</name>
</gene>
<sequence>VTRRADEAYREECLVPTFKQSPIRVMVWGCIMDGKKGPLVVLDYPGGKGGGMNSTRYREQVLDAVLKDFYGEMKQKRG</sequence>
<dbReference type="AlphaFoldDB" id="A0A9P6CYA0"/>
<feature type="non-terminal residue" evidence="1">
    <location>
        <position position="78"/>
    </location>
</feature>
<reference evidence="1" key="1">
    <citation type="submission" date="2020-11" db="EMBL/GenBank/DDBJ databases">
        <authorList>
            <consortium name="DOE Joint Genome Institute"/>
            <person name="Ahrendt S."/>
            <person name="Riley R."/>
            <person name="Andreopoulos W."/>
            <person name="Labutti K."/>
            <person name="Pangilinan J."/>
            <person name="Ruiz-Duenas F.J."/>
            <person name="Barrasa J.M."/>
            <person name="Sanchez-Garcia M."/>
            <person name="Camarero S."/>
            <person name="Miyauchi S."/>
            <person name="Serrano A."/>
            <person name="Linde D."/>
            <person name="Babiker R."/>
            <person name="Drula E."/>
            <person name="Ayuso-Fernandez I."/>
            <person name="Pacheco R."/>
            <person name="Padilla G."/>
            <person name="Ferreira P."/>
            <person name="Barriuso J."/>
            <person name="Kellner H."/>
            <person name="Castanera R."/>
            <person name="Alfaro M."/>
            <person name="Ramirez L."/>
            <person name="Pisabarro A.G."/>
            <person name="Kuo A."/>
            <person name="Tritt A."/>
            <person name="Lipzen A."/>
            <person name="He G."/>
            <person name="Yan M."/>
            <person name="Ng V."/>
            <person name="Cullen D."/>
            <person name="Martin F."/>
            <person name="Rosso M.-N."/>
            <person name="Henrissat B."/>
            <person name="Hibbett D."/>
            <person name="Martinez A.T."/>
            <person name="Grigoriev I.V."/>
        </authorList>
    </citation>
    <scope>NUCLEOTIDE SEQUENCE</scope>
    <source>
        <strain evidence="1">CIRM-BRFM 674</strain>
    </source>
</reference>
<comment type="caution">
    <text evidence="1">The sequence shown here is derived from an EMBL/GenBank/DDBJ whole genome shotgun (WGS) entry which is preliminary data.</text>
</comment>
<dbReference type="Proteomes" id="UP000807469">
    <property type="component" value="Unassembled WGS sequence"/>
</dbReference>
<dbReference type="GO" id="GO:0003676">
    <property type="term" value="F:nucleic acid binding"/>
    <property type="evidence" value="ECO:0007669"/>
    <property type="project" value="InterPro"/>
</dbReference>
<evidence type="ECO:0000313" key="2">
    <source>
        <dbReference type="Proteomes" id="UP000807469"/>
    </source>
</evidence>
<protein>
    <submittedName>
        <fullName evidence="1">Uncharacterized protein</fullName>
    </submittedName>
</protein>
<accession>A0A9P6CYA0</accession>
<dbReference type="OrthoDB" id="2431447at2759"/>
<dbReference type="Gene3D" id="3.30.420.10">
    <property type="entry name" value="Ribonuclease H-like superfamily/Ribonuclease H"/>
    <property type="match status" value="1"/>
</dbReference>